<keyword evidence="1" id="KW-0175">Coiled coil</keyword>
<reference evidence="3 4" key="1">
    <citation type="journal article" date="2021" name="Commun. Biol.">
        <title>The genome of Shorea leprosula (Dipterocarpaceae) highlights the ecological relevance of drought in aseasonal tropical rainforests.</title>
        <authorList>
            <person name="Ng K.K.S."/>
            <person name="Kobayashi M.J."/>
            <person name="Fawcett J.A."/>
            <person name="Hatakeyama M."/>
            <person name="Paape T."/>
            <person name="Ng C.H."/>
            <person name="Ang C.C."/>
            <person name="Tnah L.H."/>
            <person name="Lee C.T."/>
            <person name="Nishiyama T."/>
            <person name="Sese J."/>
            <person name="O'Brien M.J."/>
            <person name="Copetti D."/>
            <person name="Mohd Noor M.I."/>
            <person name="Ong R.C."/>
            <person name="Putra M."/>
            <person name="Sireger I.Z."/>
            <person name="Indrioko S."/>
            <person name="Kosugi Y."/>
            <person name="Izuno A."/>
            <person name="Isagi Y."/>
            <person name="Lee S.L."/>
            <person name="Shimizu K.K."/>
        </authorList>
    </citation>
    <scope>NUCLEOTIDE SEQUENCE [LARGE SCALE GENOMIC DNA]</scope>
    <source>
        <strain evidence="3">214</strain>
    </source>
</reference>
<feature type="region of interest" description="Disordered" evidence="2">
    <location>
        <begin position="37"/>
        <end position="88"/>
    </location>
</feature>
<accession>A0AAV5JRU7</accession>
<evidence type="ECO:0000256" key="1">
    <source>
        <dbReference type="SAM" id="Coils"/>
    </source>
</evidence>
<keyword evidence="4" id="KW-1185">Reference proteome</keyword>
<feature type="compositionally biased region" description="Basic and acidic residues" evidence="2">
    <location>
        <begin position="55"/>
        <end position="84"/>
    </location>
</feature>
<feature type="coiled-coil region" evidence="1">
    <location>
        <begin position="207"/>
        <end position="237"/>
    </location>
</feature>
<gene>
    <name evidence="3" type="ORF">SLEP1_g24445</name>
</gene>
<name>A0AAV5JRU7_9ROSI</name>
<evidence type="ECO:0000256" key="2">
    <source>
        <dbReference type="SAM" id="MobiDB-lite"/>
    </source>
</evidence>
<comment type="caution">
    <text evidence="3">The sequence shown here is derived from an EMBL/GenBank/DDBJ whole genome shotgun (WGS) entry which is preliminary data.</text>
</comment>
<organism evidence="3 4">
    <name type="scientific">Rubroshorea leprosula</name>
    <dbReference type="NCBI Taxonomy" id="152421"/>
    <lineage>
        <taxon>Eukaryota</taxon>
        <taxon>Viridiplantae</taxon>
        <taxon>Streptophyta</taxon>
        <taxon>Embryophyta</taxon>
        <taxon>Tracheophyta</taxon>
        <taxon>Spermatophyta</taxon>
        <taxon>Magnoliopsida</taxon>
        <taxon>eudicotyledons</taxon>
        <taxon>Gunneridae</taxon>
        <taxon>Pentapetalae</taxon>
        <taxon>rosids</taxon>
        <taxon>malvids</taxon>
        <taxon>Malvales</taxon>
        <taxon>Dipterocarpaceae</taxon>
        <taxon>Rubroshorea</taxon>
    </lineage>
</organism>
<dbReference type="EMBL" id="BPVZ01000038">
    <property type="protein sequence ID" value="GKV13440.1"/>
    <property type="molecule type" value="Genomic_DNA"/>
</dbReference>
<sequence length="304" mass="33457">MSSGPINSARSCNTSGRQGHHDAIDFACDVTPVLDVGHTQPISPQGSIHAAASSHNEKQKGRAREGRKSEHLGNELRTLHDQPKSVEAVKPTHQELYKETHIVRKGVPQGQEAPWCGDKPKARHDTYVSECSATYGLDSASWLPRDNDAWATAVEGCHNNFMLGIGSQLNPEELGFTYRKQQPKGNSYVSLMILDLVEKQAKDREAMQKMRDDIGQVKEQREAMQRMLEDMGRLQASLSQQFAAFSAYRMRPPSATLSLSHIGQAFPLIGTSFPTTGPSFHASGPSFPHAMPMQIPIEPAFPMG</sequence>
<proteinExistence type="predicted"/>
<dbReference type="Proteomes" id="UP001054252">
    <property type="component" value="Unassembled WGS sequence"/>
</dbReference>
<evidence type="ECO:0000313" key="3">
    <source>
        <dbReference type="EMBL" id="GKV13440.1"/>
    </source>
</evidence>
<protein>
    <submittedName>
        <fullName evidence="3">Uncharacterized protein</fullName>
    </submittedName>
</protein>
<dbReference type="AlphaFoldDB" id="A0AAV5JRU7"/>
<evidence type="ECO:0000313" key="4">
    <source>
        <dbReference type="Proteomes" id="UP001054252"/>
    </source>
</evidence>